<evidence type="ECO:0000313" key="4">
    <source>
        <dbReference type="WBParaSite" id="NBR_0000322901-mRNA-1"/>
    </source>
</evidence>
<evidence type="ECO:0000256" key="1">
    <source>
        <dbReference type="SAM" id="MobiDB-lite"/>
    </source>
</evidence>
<dbReference type="AlphaFoldDB" id="A0A0N4XL27"/>
<reference evidence="4" key="1">
    <citation type="submission" date="2017-02" db="UniProtKB">
        <authorList>
            <consortium name="WormBaseParasite"/>
        </authorList>
    </citation>
    <scope>IDENTIFICATION</scope>
</reference>
<reference evidence="2 3" key="2">
    <citation type="submission" date="2018-11" db="EMBL/GenBank/DDBJ databases">
        <authorList>
            <consortium name="Pathogen Informatics"/>
        </authorList>
    </citation>
    <scope>NUCLEOTIDE SEQUENCE [LARGE SCALE GENOMIC DNA]</scope>
</reference>
<sequence>MGCSANCPAKLFRTTSDTCETQSLRSQYCSGSATNAHDTVDTEHRSSSTKRSATRMASSPRLNSSVF</sequence>
<feature type="region of interest" description="Disordered" evidence="1">
    <location>
        <begin position="31"/>
        <end position="67"/>
    </location>
</feature>
<name>A0A0N4XL27_NIPBR</name>
<keyword evidence="3" id="KW-1185">Reference proteome</keyword>
<accession>A0A0N4XL27</accession>
<organism evidence="4">
    <name type="scientific">Nippostrongylus brasiliensis</name>
    <name type="common">Rat hookworm</name>
    <dbReference type="NCBI Taxonomy" id="27835"/>
    <lineage>
        <taxon>Eukaryota</taxon>
        <taxon>Metazoa</taxon>
        <taxon>Ecdysozoa</taxon>
        <taxon>Nematoda</taxon>
        <taxon>Chromadorea</taxon>
        <taxon>Rhabditida</taxon>
        <taxon>Rhabditina</taxon>
        <taxon>Rhabditomorpha</taxon>
        <taxon>Strongyloidea</taxon>
        <taxon>Heligmosomidae</taxon>
        <taxon>Nippostrongylus</taxon>
    </lineage>
</organism>
<dbReference type="EMBL" id="UYSL01004625">
    <property type="protein sequence ID" value="VDL66818.1"/>
    <property type="molecule type" value="Genomic_DNA"/>
</dbReference>
<gene>
    <name evidence="2" type="ORF">NBR_LOCUS3229</name>
</gene>
<protein>
    <submittedName>
        <fullName evidence="2 4">Uncharacterized protein</fullName>
    </submittedName>
</protein>
<evidence type="ECO:0000313" key="3">
    <source>
        <dbReference type="Proteomes" id="UP000271162"/>
    </source>
</evidence>
<proteinExistence type="predicted"/>
<feature type="compositionally biased region" description="Polar residues" evidence="1">
    <location>
        <begin position="49"/>
        <end position="67"/>
    </location>
</feature>
<evidence type="ECO:0000313" key="2">
    <source>
        <dbReference type="EMBL" id="VDL66818.1"/>
    </source>
</evidence>
<dbReference type="WBParaSite" id="NBR_0000322901-mRNA-1">
    <property type="protein sequence ID" value="NBR_0000322901-mRNA-1"/>
    <property type="gene ID" value="NBR_0000322901"/>
</dbReference>
<dbReference type="Proteomes" id="UP000271162">
    <property type="component" value="Unassembled WGS sequence"/>
</dbReference>